<dbReference type="InterPro" id="IPR002810">
    <property type="entry name" value="NfeD-like_C"/>
</dbReference>
<feature type="domain" description="NfeD-like C-terminal" evidence="2">
    <location>
        <begin position="85"/>
        <end position="140"/>
    </location>
</feature>
<evidence type="ECO:0000313" key="4">
    <source>
        <dbReference type="Proteomes" id="UP001589834"/>
    </source>
</evidence>
<feature type="transmembrane region" description="Helical" evidence="1">
    <location>
        <begin position="47"/>
        <end position="67"/>
    </location>
</feature>
<keyword evidence="1" id="KW-1133">Transmembrane helix</keyword>
<keyword evidence="1" id="KW-0472">Membrane</keyword>
<protein>
    <submittedName>
        <fullName evidence="3">NfeD family protein</fullName>
    </submittedName>
</protein>
<reference evidence="3 4" key="1">
    <citation type="submission" date="2024-09" db="EMBL/GenBank/DDBJ databases">
        <authorList>
            <person name="Sun Q."/>
            <person name="Mori K."/>
        </authorList>
    </citation>
    <scope>NUCLEOTIDE SEQUENCE [LARGE SCALE GENOMIC DNA]</scope>
    <source>
        <strain evidence="3 4">NCAIM B.02336</strain>
    </source>
</reference>
<organism evidence="3 4">
    <name type="scientific">Ottowia pentelensis</name>
    <dbReference type="NCBI Taxonomy" id="511108"/>
    <lineage>
        <taxon>Bacteria</taxon>
        <taxon>Pseudomonadati</taxon>
        <taxon>Pseudomonadota</taxon>
        <taxon>Betaproteobacteria</taxon>
        <taxon>Burkholderiales</taxon>
        <taxon>Comamonadaceae</taxon>
        <taxon>Ottowia</taxon>
    </lineage>
</organism>
<keyword evidence="1" id="KW-0812">Transmembrane</keyword>
<dbReference type="EMBL" id="JBHLTN010000021">
    <property type="protein sequence ID" value="MFC0593235.1"/>
    <property type="molecule type" value="Genomic_DNA"/>
</dbReference>
<sequence length="147" mass="15702">MADSTLWWIITGLLVAAELATGTFYLLMLAIGGLAGALTAHAGADQYTQMIVAAVVGAAAVFACYWVRRRRPGDPSPRADRSVNLDVGEVVQIEHWNADGTAQIRYRGAQWTAVYRGAAAPQAGRHRVVELEGSRLLVEPVPSPSSS</sequence>
<feature type="transmembrane region" description="Helical" evidence="1">
    <location>
        <begin position="7"/>
        <end position="35"/>
    </location>
</feature>
<gene>
    <name evidence="3" type="ORF">ACFFGG_11770</name>
</gene>
<proteinExistence type="predicted"/>
<dbReference type="Pfam" id="PF01957">
    <property type="entry name" value="NfeD"/>
    <property type="match status" value="1"/>
</dbReference>
<name>A0ABV6PTR6_9BURK</name>
<evidence type="ECO:0000256" key="1">
    <source>
        <dbReference type="SAM" id="Phobius"/>
    </source>
</evidence>
<dbReference type="RefSeq" id="WP_377483297.1">
    <property type="nucleotide sequence ID" value="NZ_JBHLTN010000021.1"/>
</dbReference>
<evidence type="ECO:0000313" key="3">
    <source>
        <dbReference type="EMBL" id="MFC0593235.1"/>
    </source>
</evidence>
<accession>A0ABV6PTR6</accession>
<comment type="caution">
    <text evidence="3">The sequence shown here is derived from an EMBL/GenBank/DDBJ whole genome shotgun (WGS) entry which is preliminary data.</text>
</comment>
<keyword evidence="4" id="KW-1185">Reference proteome</keyword>
<evidence type="ECO:0000259" key="2">
    <source>
        <dbReference type="Pfam" id="PF01957"/>
    </source>
</evidence>
<dbReference type="Proteomes" id="UP001589834">
    <property type="component" value="Unassembled WGS sequence"/>
</dbReference>